<dbReference type="InterPro" id="IPR029063">
    <property type="entry name" value="SAM-dependent_MTases_sf"/>
</dbReference>
<dbReference type="OrthoDB" id="9811589at2"/>
<reference evidence="2 3" key="1">
    <citation type="submission" date="2019-02" db="EMBL/GenBank/DDBJ databases">
        <title>Deep-cultivation of Planctomycetes and their phenomic and genomic characterization uncovers novel biology.</title>
        <authorList>
            <person name="Wiegand S."/>
            <person name="Jogler M."/>
            <person name="Boedeker C."/>
            <person name="Pinto D."/>
            <person name="Vollmers J."/>
            <person name="Rivas-Marin E."/>
            <person name="Kohn T."/>
            <person name="Peeters S.H."/>
            <person name="Heuer A."/>
            <person name="Rast P."/>
            <person name="Oberbeckmann S."/>
            <person name="Bunk B."/>
            <person name="Jeske O."/>
            <person name="Meyerdierks A."/>
            <person name="Storesund J.E."/>
            <person name="Kallscheuer N."/>
            <person name="Luecker S."/>
            <person name="Lage O.M."/>
            <person name="Pohl T."/>
            <person name="Merkel B.J."/>
            <person name="Hornburger P."/>
            <person name="Mueller R.-W."/>
            <person name="Bruemmer F."/>
            <person name="Labrenz M."/>
            <person name="Spormann A.M."/>
            <person name="Op den Camp H."/>
            <person name="Overmann J."/>
            <person name="Amann R."/>
            <person name="Jetten M.S.M."/>
            <person name="Mascher T."/>
            <person name="Medema M.H."/>
            <person name="Devos D.P."/>
            <person name="Kaster A.-K."/>
            <person name="Ovreas L."/>
            <person name="Rohde M."/>
            <person name="Galperin M.Y."/>
            <person name="Jogler C."/>
        </authorList>
    </citation>
    <scope>NUCLEOTIDE SEQUENCE [LARGE SCALE GENOMIC DNA]</scope>
    <source>
        <strain evidence="2 3">Pla175</strain>
    </source>
</reference>
<gene>
    <name evidence="2" type="primary">desVI</name>
    <name evidence="2" type="ORF">Pla175_03120</name>
</gene>
<dbReference type="Pfam" id="PF13649">
    <property type="entry name" value="Methyltransf_25"/>
    <property type="match status" value="1"/>
</dbReference>
<dbReference type="AlphaFoldDB" id="A0A518D659"/>
<dbReference type="Gene3D" id="2.20.25.110">
    <property type="entry name" value="S-adenosyl-L-methionine-dependent methyltransferases"/>
    <property type="match status" value="1"/>
</dbReference>
<dbReference type="SUPFAM" id="SSF53335">
    <property type="entry name" value="S-adenosyl-L-methionine-dependent methyltransferases"/>
    <property type="match status" value="1"/>
</dbReference>
<dbReference type="Gene3D" id="3.40.50.150">
    <property type="entry name" value="Vaccinia Virus protein VP39"/>
    <property type="match status" value="1"/>
</dbReference>
<organism evidence="2 3">
    <name type="scientific">Pirellulimonas nuda</name>
    <dbReference type="NCBI Taxonomy" id="2528009"/>
    <lineage>
        <taxon>Bacteria</taxon>
        <taxon>Pseudomonadati</taxon>
        <taxon>Planctomycetota</taxon>
        <taxon>Planctomycetia</taxon>
        <taxon>Pirellulales</taxon>
        <taxon>Lacipirellulaceae</taxon>
        <taxon>Pirellulimonas</taxon>
    </lineage>
</organism>
<evidence type="ECO:0000313" key="2">
    <source>
        <dbReference type="EMBL" id="QDU86958.1"/>
    </source>
</evidence>
<dbReference type="CDD" id="cd02440">
    <property type="entry name" value="AdoMet_MTases"/>
    <property type="match status" value="1"/>
</dbReference>
<protein>
    <submittedName>
        <fullName evidence="2">dTDP-3-amino-3,4, 6-trideoxy-alpha-D-glucopyranose</fullName>
        <ecNumber evidence="2">2.1.1.234</ecNumber>
    </submittedName>
</protein>
<dbReference type="EC" id="2.1.1.234" evidence="2"/>
<evidence type="ECO:0000259" key="1">
    <source>
        <dbReference type="Pfam" id="PF13649"/>
    </source>
</evidence>
<accession>A0A518D659</accession>
<name>A0A518D659_9BACT</name>
<evidence type="ECO:0000313" key="3">
    <source>
        <dbReference type="Proteomes" id="UP000317429"/>
    </source>
</evidence>
<sequence length="256" mass="28970">MPTLYDYPKYYDLVFGSDWKAEFDFLEDVFEKDATLVVKRLFEPACGTGRLLYRFGKVGYEVAGNDLNAKAVDYCNKRLVRHGLPATAEVGDMSRFRLRKKADAMFNTINSFRHLGSEEAARGHLECVAAGLRKGGVYVLGMHLKPTAGPPECDEEHWAAQRGHLCVLSDMRTLGIDPRKRIERVQMEFTVCKPTGNQRLVNCIEFRTYTARQMADLIASVPDLEIAATYDFAYRVDQPVKIGGATEDVVYVLRKR</sequence>
<dbReference type="GO" id="GO:0032259">
    <property type="term" value="P:methylation"/>
    <property type="evidence" value="ECO:0007669"/>
    <property type="project" value="UniProtKB-KW"/>
</dbReference>
<keyword evidence="2" id="KW-0808">Transferase</keyword>
<dbReference type="GO" id="GO:0008168">
    <property type="term" value="F:methyltransferase activity"/>
    <property type="evidence" value="ECO:0007669"/>
    <property type="project" value="UniProtKB-KW"/>
</dbReference>
<proteinExistence type="predicted"/>
<dbReference type="Proteomes" id="UP000317429">
    <property type="component" value="Chromosome"/>
</dbReference>
<dbReference type="EMBL" id="CP036291">
    <property type="protein sequence ID" value="QDU86958.1"/>
    <property type="molecule type" value="Genomic_DNA"/>
</dbReference>
<feature type="domain" description="Methyltransferase" evidence="1">
    <location>
        <begin position="45"/>
        <end position="136"/>
    </location>
</feature>
<keyword evidence="3" id="KW-1185">Reference proteome</keyword>
<dbReference type="InterPro" id="IPR041698">
    <property type="entry name" value="Methyltransf_25"/>
</dbReference>
<dbReference type="RefSeq" id="WP_145280660.1">
    <property type="nucleotide sequence ID" value="NZ_CP036291.1"/>
</dbReference>
<keyword evidence="2" id="KW-0489">Methyltransferase</keyword>
<dbReference type="KEGG" id="pnd:Pla175_03120"/>